<sequence>MSLKIRNESKKDYKTIYLLVKDAFKTAEYSDGNEHNLIDTLRTSESYIPELSLLAEIDEKIVGYIMFTKLFIENQNGKFESLALAPLAVHPQYQDIGIGSKLIIEGLNIAKNLGFKSAIVLGSEKYYPKFGFKEASDFGIKAPFEVPSENFMVIELQENALKDINGNVIYAKEFFE</sequence>
<evidence type="ECO:0000313" key="4">
    <source>
        <dbReference type="Proteomes" id="UP000473681"/>
    </source>
</evidence>
<dbReference type="Pfam" id="PF00583">
    <property type="entry name" value="Acetyltransf_1"/>
    <property type="match status" value="1"/>
</dbReference>
<reference evidence="4 5" key="1">
    <citation type="submission" date="2019-04" db="EMBL/GenBank/DDBJ databases">
        <title>Genome sequencing of Clostridium botulinum Groups I-IV and Clostridium butyricum.</title>
        <authorList>
            <person name="Brunt J."/>
            <person name="Van Vliet A.H.M."/>
            <person name="Stringer S.C."/>
            <person name="Carter A.T."/>
            <person name="Peck M.W."/>
        </authorList>
    </citation>
    <scope>NUCLEOTIDE SEQUENCE [LARGE SCALE GENOMIC DNA]</scope>
    <source>
        <strain evidence="2 5">1605</strain>
        <strain evidence="3 4">CB-K-33E</strain>
    </source>
</reference>
<evidence type="ECO:0000313" key="3">
    <source>
        <dbReference type="EMBL" id="NFN36147.1"/>
    </source>
</evidence>
<dbReference type="GO" id="GO:0016747">
    <property type="term" value="F:acyltransferase activity, transferring groups other than amino-acyl groups"/>
    <property type="evidence" value="ECO:0007669"/>
    <property type="project" value="InterPro"/>
</dbReference>
<dbReference type="RefSeq" id="WP_053341991.1">
    <property type="nucleotide sequence ID" value="NZ_LFPA01000013.1"/>
</dbReference>
<dbReference type="SUPFAM" id="SSF55729">
    <property type="entry name" value="Acyl-CoA N-acyltransferases (Nat)"/>
    <property type="match status" value="1"/>
</dbReference>
<evidence type="ECO:0000313" key="2">
    <source>
        <dbReference type="EMBL" id="NFF89357.1"/>
    </source>
</evidence>
<dbReference type="PANTHER" id="PTHR43617:SF2">
    <property type="entry name" value="UPF0039 PROTEIN SLL0451"/>
    <property type="match status" value="1"/>
</dbReference>
<dbReference type="Gene3D" id="3.40.630.30">
    <property type="match status" value="1"/>
</dbReference>
<protein>
    <submittedName>
        <fullName evidence="2">N-acetyltransferase</fullName>
    </submittedName>
</protein>
<comment type="caution">
    <text evidence="2">The sequence shown here is derived from an EMBL/GenBank/DDBJ whole genome shotgun (WGS) entry which is preliminary data.</text>
</comment>
<organism evidence="2 5">
    <name type="scientific">Clostridium botulinum</name>
    <dbReference type="NCBI Taxonomy" id="1491"/>
    <lineage>
        <taxon>Bacteria</taxon>
        <taxon>Bacillati</taxon>
        <taxon>Bacillota</taxon>
        <taxon>Clostridia</taxon>
        <taxon>Eubacteriales</taxon>
        <taxon>Clostridiaceae</taxon>
        <taxon>Clostridium</taxon>
    </lineage>
</organism>
<keyword evidence="2" id="KW-0808">Transferase</keyword>
<accession>A0A0L9YAE4</accession>
<dbReference type="EMBL" id="SWOV01000063">
    <property type="protein sequence ID" value="NFF89357.1"/>
    <property type="molecule type" value="Genomic_DNA"/>
</dbReference>
<dbReference type="AlphaFoldDB" id="A0A0L9YAE4"/>
<dbReference type="InterPro" id="IPR016181">
    <property type="entry name" value="Acyl_CoA_acyltransferase"/>
</dbReference>
<dbReference type="InterPro" id="IPR050276">
    <property type="entry name" value="MshD_Acetyltransferase"/>
</dbReference>
<feature type="domain" description="N-acetyltransferase" evidence="1">
    <location>
        <begin position="3"/>
        <end position="157"/>
    </location>
</feature>
<name>A0A0L9YAE4_CLOBO</name>
<gene>
    <name evidence="2" type="ORF">FC774_16010</name>
    <name evidence="3" type="ORF">FDB51_13700</name>
</gene>
<dbReference type="PROSITE" id="PS51186">
    <property type="entry name" value="GNAT"/>
    <property type="match status" value="1"/>
</dbReference>
<evidence type="ECO:0000259" key="1">
    <source>
        <dbReference type="PROSITE" id="PS51186"/>
    </source>
</evidence>
<dbReference type="EMBL" id="SWVK01000020">
    <property type="protein sequence ID" value="NFN36147.1"/>
    <property type="molecule type" value="Genomic_DNA"/>
</dbReference>
<proteinExistence type="predicted"/>
<dbReference type="Proteomes" id="UP000473681">
    <property type="component" value="Unassembled WGS sequence"/>
</dbReference>
<dbReference type="OrthoDB" id="9797178at2"/>
<dbReference type="InterPro" id="IPR000182">
    <property type="entry name" value="GNAT_dom"/>
</dbReference>
<evidence type="ECO:0000313" key="5">
    <source>
        <dbReference type="Proteomes" id="UP000476820"/>
    </source>
</evidence>
<dbReference type="CDD" id="cd04301">
    <property type="entry name" value="NAT_SF"/>
    <property type="match status" value="1"/>
</dbReference>
<dbReference type="Proteomes" id="UP000476820">
    <property type="component" value="Unassembled WGS sequence"/>
</dbReference>
<dbReference type="PANTHER" id="PTHR43617">
    <property type="entry name" value="L-AMINO ACID N-ACETYLTRANSFERASE"/>
    <property type="match status" value="1"/>
</dbReference>